<feature type="transmembrane region" description="Helical" evidence="6">
    <location>
        <begin position="307"/>
        <end position="328"/>
    </location>
</feature>
<feature type="transmembrane region" description="Helical" evidence="6">
    <location>
        <begin position="128"/>
        <end position="147"/>
    </location>
</feature>
<evidence type="ECO:0000256" key="5">
    <source>
        <dbReference type="ARBA" id="ARBA00023136"/>
    </source>
</evidence>
<dbReference type="GO" id="GO:0022857">
    <property type="term" value="F:transmembrane transporter activity"/>
    <property type="evidence" value="ECO:0007669"/>
    <property type="project" value="InterPro"/>
</dbReference>
<organism evidence="7 8">
    <name type="scientific">Amycolatopsis pithecellobii</name>
    <dbReference type="NCBI Taxonomy" id="664692"/>
    <lineage>
        <taxon>Bacteria</taxon>
        <taxon>Bacillati</taxon>
        <taxon>Actinomycetota</taxon>
        <taxon>Actinomycetes</taxon>
        <taxon>Pseudonocardiales</taxon>
        <taxon>Pseudonocardiaceae</taxon>
        <taxon>Amycolatopsis</taxon>
    </lineage>
</organism>
<protein>
    <submittedName>
        <fullName evidence="7">ABC transporter permease</fullName>
    </submittedName>
</protein>
<keyword evidence="5 6" id="KW-0472">Membrane</keyword>
<dbReference type="PANTHER" id="PTHR32196:SF72">
    <property type="entry name" value="RIBOSE IMPORT PERMEASE PROTEIN RBSC"/>
    <property type="match status" value="1"/>
</dbReference>
<dbReference type="AlphaFoldDB" id="A0A6N7YQN0"/>
<evidence type="ECO:0000256" key="3">
    <source>
        <dbReference type="ARBA" id="ARBA00022692"/>
    </source>
</evidence>
<feature type="transmembrane region" description="Helical" evidence="6">
    <location>
        <begin position="87"/>
        <end position="116"/>
    </location>
</feature>
<accession>A0A6N7YQN0</accession>
<dbReference type="EMBL" id="WMBA01000011">
    <property type="protein sequence ID" value="MTD54292.1"/>
    <property type="molecule type" value="Genomic_DNA"/>
</dbReference>
<comment type="subcellular location">
    <subcellularLocation>
        <location evidence="1">Cell membrane</location>
        <topology evidence="1">Multi-pass membrane protein</topology>
    </subcellularLocation>
</comment>
<evidence type="ECO:0000313" key="8">
    <source>
        <dbReference type="Proteomes" id="UP000440096"/>
    </source>
</evidence>
<gene>
    <name evidence="7" type="ORF">GKO32_09935</name>
</gene>
<keyword evidence="2" id="KW-1003">Cell membrane</keyword>
<dbReference type="PANTHER" id="PTHR32196">
    <property type="entry name" value="ABC TRANSPORTER PERMEASE PROTEIN YPHD-RELATED-RELATED"/>
    <property type="match status" value="1"/>
</dbReference>
<feature type="transmembrane region" description="Helical" evidence="6">
    <location>
        <begin position="228"/>
        <end position="248"/>
    </location>
</feature>
<dbReference type="RefSeq" id="WP_154756521.1">
    <property type="nucleotide sequence ID" value="NZ_WMBA01000011.1"/>
</dbReference>
<evidence type="ECO:0000313" key="7">
    <source>
        <dbReference type="EMBL" id="MTD54292.1"/>
    </source>
</evidence>
<proteinExistence type="predicted"/>
<dbReference type="Proteomes" id="UP000440096">
    <property type="component" value="Unassembled WGS sequence"/>
</dbReference>
<comment type="caution">
    <text evidence="7">The sequence shown here is derived from an EMBL/GenBank/DDBJ whole genome shotgun (WGS) entry which is preliminary data.</text>
</comment>
<dbReference type="OrthoDB" id="9808136at2"/>
<dbReference type="GO" id="GO:0005886">
    <property type="term" value="C:plasma membrane"/>
    <property type="evidence" value="ECO:0007669"/>
    <property type="project" value="UniProtKB-SubCell"/>
</dbReference>
<keyword evidence="3 6" id="KW-0812">Transmembrane</keyword>
<reference evidence="7 8" key="1">
    <citation type="submission" date="2019-11" db="EMBL/GenBank/DDBJ databases">
        <title>Draft genome of Amycolatopsis RM579.</title>
        <authorList>
            <person name="Duangmal K."/>
            <person name="Mingma R."/>
        </authorList>
    </citation>
    <scope>NUCLEOTIDE SEQUENCE [LARGE SCALE GENOMIC DNA]</scope>
    <source>
        <strain evidence="7 8">RM579</strain>
    </source>
</reference>
<dbReference type="InterPro" id="IPR001851">
    <property type="entry name" value="ABC_transp_permease"/>
</dbReference>
<feature type="transmembrane region" description="Helical" evidence="6">
    <location>
        <begin position="62"/>
        <end position="81"/>
    </location>
</feature>
<feature type="transmembrane region" description="Helical" evidence="6">
    <location>
        <begin position="181"/>
        <end position="200"/>
    </location>
</feature>
<dbReference type="CDD" id="cd06579">
    <property type="entry name" value="TM_PBP1_transp_AraH_like"/>
    <property type="match status" value="1"/>
</dbReference>
<feature type="transmembrane region" description="Helical" evidence="6">
    <location>
        <begin position="284"/>
        <end position="301"/>
    </location>
</feature>
<evidence type="ECO:0000256" key="1">
    <source>
        <dbReference type="ARBA" id="ARBA00004651"/>
    </source>
</evidence>
<evidence type="ECO:0000256" key="2">
    <source>
        <dbReference type="ARBA" id="ARBA00022475"/>
    </source>
</evidence>
<sequence length="332" mass="33084">MAATKITGEPSRPRGAGARARLSALPPWAGIVVATACLVVVLSLSQSLFLTERNLQTLFTGLSPVLLMAAGATMLITLGYVDLSIGSLMALAIIVLSGLMGTGLPGIVVVVLTVAFAGAASGLTSGILVGKVGLSFFVVTIGMQAIFRSIAQLPGNGVPSDLGQSGASIVGWLSNSTAGGFPVPFLVALLVVLLGALVTARTEFGNAVRAVGGNEVAARLAGLPVARVKVIVFAISGLTVGLAAILFAGRGASADPNAGIGFELSVIAGVLLGGSSFQGGAGTFTGTFFGVTFVAIVQNGLDLIGVATFWQGVVTGAVLIAAVGLELLRKRA</sequence>
<name>A0A6N7YQN0_9PSEU</name>
<keyword evidence="4 6" id="KW-1133">Transmembrane helix</keyword>
<dbReference type="Pfam" id="PF02653">
    <property type="entry name" value="BPD_transp_2"/>
    <property type="match status" value="1"/>
</dbReference>
<feature type="transmembrane region" description="Helical" evidence="6">
    <location>
        <begin position="28"/>
        <end position="50"/>
    </location>
</feature>
<evidence type="ECO:0000256" key="6">
    <source>
        <dbReference type="SAM" id="Phobius"/>
    </source>
</evidence>
<evidence type="ECO:0000256" key="4">
    <source>
        <dbReference type="ARBA" id="ARBA00022989"/>
    </source>
</evidence>
<keyword evidence="8" id="KW-1185">Reference proteome</keyword>